<dbReference type="Proteomes" id="UP001642484">
    <property type="component" value="Unassembled WGS sequence"/>
</dbReference>
<evidence type="ECO:0000256" key="1">
    <source>
        <dbReference type="SAM" id="MobiDB-lite"/>
    </source>
</evidence>
<protein>
    <submittedName>
        <fullName evidence="2">Uncharacterized protein</fullName>
    </submittedName>
</protein>
<dbReference type="EMBL" id="CAXAMN010001636">
    <property type="protein sequence ID" value="CAK8995516.1"/>
    <property type="molecule type" value="Genomic_DNA"/>
</dbReference>
<gene>
    <name evidence="2" type="ORF">CCMP2556_LOCUS4053</name>
</gene>
<organism evidence="2 3">
    <name type="scientific">Durusdinium trenchii</name>
    <dbReference type="NCBI Taxonomy" id="1381693"/>
    <lineage>
        <taxon>Eukaryota</taxon>
        <taxon>Sar</taxon>
        <taxon>Alveolata</taxon>
        <taxon>Dinophyceae</taxon>
        <taxon>Suessiales</taxon>
        <taxon>Symbiodiniaceae</taxon>
        <taxon>Durusdinium</taxon>
    </lineage>
</organism>
<feature type="region of interest" description="Disordered" evidence="1">
    <location>
        <begin position="1"/>
        <end position="180"/>
    </location>
</feature>
<feature type="compositionally biased region" description="Polar residues" evidence="1">
    <location>
        <begin position="1"/>
        <end position="11"/>
    </location>
</feature>
<feature type="compositionally biased region" description="Basic and acidic residues" evidence="1">
    <location>
        <begin position="101"/>
        <end position="110"/>
    </location>
</feature>
<keyword evidence="3" id="KW-1185">Reference proteome</keyword>
<proteinExistence type="predicted"/>
<feature type="compositionally biased region" description="Basic residues" evidence="1">
    <location>
        <begin position="171"/>
        <end position="180"/>
    </location>
</feature>
<name>A0ABP0HZ60_9DINO</name>
<sequence length="180" mass="18580">MATFDVPSSQVAPKFLDTQLPPVKEEPLASHSGGADQVVAQSPVVASSTSGGSPVAVESTALASPEPRTNLEPSHLLDATGGLNRSEPSTATMESSAATVHQEESPKEEMPVAALQATQPQAADFAGTAATPSNAELAASLGGVGHAAEPDRHADPFGDMGMFDKPPEFKTKRRRERPAD</sequence>
<feature type="compositionally biased region" description="Polar residues" evidence="1">
    <location>
        <begin position="86"/>
        <end position="99"/>
    </location>
</feature>
<evidence type="ECO:0000313" key="2">
    <source>
        <dbReference type="EMBL" id="CAK8995516.1"/>
    </source>
</evidence>
<accession>A0ABP0HZ60</accession>
<comment type="caution">
    <text evidence="2">The sequence shown here is derived from an EMBL/GenBank/DDBJ whole genome shotgun (WGS) entry which is preliminary data.</text>
</comment>
<evidence type="ECO:0000313" key="3">
    <source>
        <dbReference type="Proteomes" id="UP001642484"/>
    </source>
</evidence>
<feature type="compositionally biased region" description="Low complexity" evidence="1">
    <location>
        <begin position="37"/>
        <end position="50"/>
    </location>
</feature>
<reference evidence="2 3" key="1">
    <citation type="submission" date="2024-02" db="EMBL/GenBank/DDBJ databases">
        <authorList>
            <person name="Chen Y."/>
            <person name="Shah S."/>
            <person name="Dougan E. K."/>
            <person name="Thang M."/>
            <person name="Chan C."/>
        </authorList>
    </citation>
    <scope>NUCLEOTIDE SEQUENCE [LARGE SCALE GENOMIC DNA]</scope>
</reference>